<dbReference type="EMBL" id="PP511594">
    <property type="protein sequence ID" value="XCD05687.1"/>
    <property type="molecule type" value="Genomic_DNA"/>
</dbReference>
<protein>
    <submittedName>
        <fullName evidence="4">Uncharacterized protein</fullName>
    </submittedName>
</protein>
<proteinExistence type="predicted"/>
<evidence type="ECO:0000313" key="2">
    <source>
        <dbReference type="EMBL" id="XCD05687.1"/>
    </source>
</evidence>
<name>A0AAU8B8C7_9VIRU</name>
<dbReference type="EMBL" id="PP511771">
    <property type="protein sequence ID" value="XCD07241.1"/>
    <property type="molecule type" value="Genomic_DNA"/>
</dbReference>
<evidence type="ECO:0000313" key="3">
    <source>
        <dbReference type="EMBL" id="XCD07241.1"/>
    </source>
</evidence>
<organism evidence="4">
    <name type="scientific">Dulem virus 78</name>
    <dbReference type="NCBI Taxonomy" id="3145789"/>
    <lineage>
        <taxon>Viruses</taxon>
        <taxon>Monodnaviria</taxon>
        <taxon>Sangervirae</taxon>
        <taxon>Phixviricota</taxon>
        <taxon>Malgrandaviricetes</taxon>
        <taxon>Petitvirales</taxon>
        <taxon>Microviridae</taxon>
        <taxon>Microvirus</taxon>
    </lineage>
</organism>
<reference evidence="4" key="1">
    <citation type="submission" date="2024-03" db="EMBL/GenBank/DDBJ databases">
        <title>Diverse circular DNA viruses in blood, oral, and fecal samples of captive lemurs.</title>
        <authorList>
            <person name="Paietta E.N."/>
            <person name="Kraberger S."/>
            <person name="Lund M.C."/>
            <person name="Custer J.M."/>
            <person name="Vargas K.M."/>
            <person name="Ehmke E.E."/>
            <person name="Yoder A.D."/>
            <person name="Varsani A."/>
        </authorList>
    </citation>
    <scope>NUCLEOTIDE SEQUENCE</scope>
    <source>
        <strain evidence="1">Duke_21_115</strain>
        <strain evidence="2">Duke_24FS_137</strain>
        <strain evidence="3">Duke_26_117</strain>
        <strain evidence="4">Duke_28FS_129</strain>
    </source>
</reference>
<dbReference type="EMBL" id="PP511442">
    <property type="protein sequence ID" value="XCD04231.1"/>
    <property type="molecule type" value="Genomic_DNA"/>
</dbReference>
<sequence length="36" mass="3985">MSLFLIWLILLHLNGKGSIANGTFVILTCLLMFSCT</sequence>
<evidence type="ECO:0000313" key="1">
    <source>
        <dbReference type="EMBL" id="XCD04231.1"/>
    </source>
</evidence>
<dbReference type="EMBL" id="PP511849">
    <property type="protein sequence ID" value="XCD08050.1"/>
    <property type="molecule type" value="Genomic_DNA"/>
</dbReference>
<evidence type="ECO:0000313" key="4">
    <source>
        <dbReference type="EMBL" id="XCD08050.1"/>
    </source>
</evidence>
<accession>A0AAU8B8C7</accession>